<evidence type="ECO:0000313" key="2">
    <source>
        <dbReference type="Proteomes" id="UP001631969"/>
    </source>
</evidence>
<proteinExistence type="predicted"/>
<sequence length="816" mass="92730">MTARKDEGVSYAADRFIPYYLLSGPRLTEWKDEAADKSQLRYEKHLRSIVAEHGLPAPCDGIRLGEPSELDIPWELHQAAGGFINLPMFSRTPHRVEFLAAAVLEAEEKLMVPVYVWTYAAVELWLNGVLAVSEAEPVYKPIRRLEAQLELKPGANLLILRVQNLAIRDTRNIIGVELLAHTDKIRFELPDSGEARPLMELDRWLGRISLYKGRLRLPPAPPCIIRLAYEGDGLAEESENIIGAETVELRPERTMIVVSGEIEGIRRFRRIELLHHKRPAKTVSPGILVNEGTSGHAHTRRMYAELAGLGLEEEYRPLRFGLFYVLARRMLGSQGPHDLQHLRTALDQIRRREDCSDFFLAGLLRMMEFSLLPEELLPEAEEAVLAYRYWMTEDGTDGMCFWSENHALMFYVCAYMAGRRYPGSRFLRSGRSGEEVAAVALDRVRQWLEDVEEYGFEEFLSADYMGVTLGALLNVADFMEEPEARRAEALLNLMLQQIAAHTFRGSMIAPQGRVYRSVILPFTQSVQALVHLANPGAPYGNSEWMVFMMDSRYKLPEGLGGLMEQTQTLAYQTGNAWVKLVKKRDYALTSVQSPRRDQAPRFWENVMLEPGVDMESNAYVKSLNESFHGTTRFEPGVYGYQQHMWTAALDGETLIFANHPGEASDDGGMRPGYWYGNGIMPAVRQEGSLLGAVYVIDDRHPIGFTHLFFPLEKLDRWERQGSWLFGQKGKGCVGVWCSAPLVAHHDRIFHCEQRAYARRAAYLCQCGSVEEYGSLEAFSAYCRELAPRFDETELCLTADGCFELWYEACDNKTQYM</sequence>
<keyword evidence="2" id="KW-1185">Reference proteome</keyword>
<name>A0ACC7P4H7_9BACL</name>
<dbReference type="Proteomes" id="UP001631969">
    <property type="component" value="Unassembled WGS sequence"/>
</dbReference>
<protein>
    <submittedName>
        <fullName evidence="1">Uncharacterized protein</fullName>
    </submittedName>
</protein>
<organism evidence="1 2">
    <name type="scientific">Paenibacillus mesotrionivorans</name>
    <dbReference type="NCBI Taxonomy" id="3160968"/>
    <lineage>
        <taxon>Bacteria</taxon>
        <taxon>Bacillati</taxon>
        <taxon>Bacillota</taxon>
        <taxon>Bacilli</taxon>
        <taxon>Bacillales</taxon>
        <taxon>Paenibacillaceae</taxon>
        <taxon>Paenibacillus</taxon>
    </lineage>
</organism>
<gene>
    <name evidence="1" type="ORF">ACI1P1_26665</name>
</gene>
<comment type="caution">
    <text evidence="1">The sequence shown here is derived from an EMBL/GenBank/DDBJ whole genome shotgun (WGS) entry which is preliminary data.</text>
</comment>
<accession>A0ACC7P4H7</accession>
<reference evidence="1" key="1">
    <citation type="submission" date="2024-12" db="EMBL/GenBank/DDBJ databases">
        <authorList>
            <person name="Wu N."/>
        </authorList>
    </citation>
    <scope>NUCLEOTIDE SEQUENCE</scope>
    <source>
        <strain evidence="1">P15</strain>
    </source>
</reference>
<dbReference type="EMBL" id="JBJURJ010000023">
    <property type="protein sequence ID" value="MFM9331883.1"/>
    <property type="molecule type" value="Genomic_DNA"/>
</dbReference>
<evidence type="ECO:0000313" key="1">
    <source>
        <dbReference type="EMBL" id="MFM9331883.1"/>
    </source>
</evidence>